<protein>
    <submittedName>
        <fullName evidence="4">SDR family oxidoreductase</fullName>
    </submittedName>
</protein>
<proteinExistence type="inferred from homology"/>
<keyword evidence="5" id="KW-1185">Reference proteome</keyword>
<comment type="caution">
    <text evidence="4">The sequence shown here is derived from an EMBL/GenBank/DDBJ whole genome shotgun (WGS) entry which is preliminary data.</text>
</comment>
<evidence type="ECO:0000256" key="1">
    <source>
        <dbReference type="ARBA" id="ARBA00006484"/>
    </source>
</evidence>
<keyword evidence="2" id="KW-0560">Oxidoreductase</keyword>
<dbReference type="PANTHER" id="PTHR43976:SF16">
    <property type="entry name" value="SHORT-CHAIN DEHYDROGENASE_REDUCTASE FAMILY PROTEIN"/>
    <property type="match status" value="1"/>
</dbReference>
<dbReference type="CDD" id="cd05374">
    <property type="entry name" value="17beta-HSD-like_SDR_c"/>
    <property type="match status" value="1"/>
</dbReference>
<comment type="similarity">
    <text evidence="1 3">Belongs to the short-chain dehydrogenases/reductases (SDR) family.</text>
</comment>
<dbReference type="NCBIfam" id="NF005372">
    <property type="entry name" value="PRK06914.1"/>
    <property type="match status" value="1"/>
</dbReference>
<gene>
    <name evidence="4" type="ORF">H9648_05495</name>
</gene>
<name>A0ABR8SJ40_9BACL</name>
<dbReference type="RefSeq" id="WP_191752895.1">
    <property type="nucleotide sequence ID" value="NZ_JACSQM010000002.1"/>
</dbReference>
<evidence type="ECO:0000313" key="5">
    <source>
        <dbReference type="Proteomes" id="UP000603641"/>
    </source>
</evidence>
<evidence type="ECO:0000256" key="2">
    <source>
        <dbReference type="ARBA" id="ARBA00023002"/>
    </source>
</evidence>
<dbReference type="Pfam" id="PF00106">
    <property type="entry name" value="adh_short"/>
    <property type="match status" value="1"/>
</dbReference>
<accession>A0ABR8SJ40</accession>
<evidence type="ECO:0000256" key="3">
    <source>
        <dbReference type="RuleBase" id="RU000363"/>
    </source>
</evidence>
<evidence type="ECO:0000313" key="4">
    <source>
        <dbReference type="EMBL" id="MBD7963504.1"/>
    </source>
</evidence>
<dbReference type="Gene3D" id="3.40.50.720">
    <property type="entry name" value="NAD(P)-binding Rossmann-like Domain"/>
    <property type="match status" value="1"/>
</dbReference>
<organism evidence="4 5">
    <name type="scientific">Fictibacillus norfolkensis</name>
    <dbReference type="NCBI Taxonomy" id="2762233"/>
    <lineage>
        <taxon>Bacteria</taxon>
        <taxon>Bacillati</taxon>
        <taxon>Bacillota</taxon>
        <taxon>Bacilli</taxon>
        <taxon>Bacillales</taxon>
        <taxon>Fictibacillaceae</taxon>
        <taxon>Fictibacillus</taxon>
    </lineage>
</organism>
<dbReference type="PRINTS" id="PR00080">
    <property type="entry name" value="SDRFAMILY"/>
</dbReference>
<dbReference type="InterPro" id="IPR002347">
    <property type="entry name" value="SDR_fam"/>
</dbReference>
<dbReference type="InterPro" id="IPR051911">
    <property type="entry name" value="SDR_oxidoreductase"/>
</dbReference>
<dbReference type="EMBL" id="JACSQM010000002">
    <property type="protein sequence ID" value="MBD7963504.1"/>
    <property type="molecule type" value="Genomic_DNA"/>
</dbReference>
<dbReference type="PRINTS" id="PR00081">
    <property type="entry name" value="GDHRDH"/>
</dbReference>
<sequence length="282" mass="31411">MNRKTAIVTGTSSGFGMHCAIELAKAGFYVISTMRNIGRAESLLKLADANKVSDQIHLHALDVTSTESIHTFKDLIKEFPSIDVLVNNAGFALGGFSEELSIDEYRLQFETNVFGVMAITQTVLPFMRKNKRGRIINMSSISGKFGFPGLSPYTASKHALEGYSESLRLELRPFGIDVVLIEPGSYQTNIWSTIDNMTTDSQSPYSFYMEALLKNMESSKAGYGNPIDVANLVTKLAISTKTPKLRYQIGKGVRLTIWLKSILPWKLLERIITMRLVGNKKR</sequence>
<dbReference type="Proteomes" id="UP000603641">
    <property type="component" value="Unassembled WGS sequence"/>
</dbReference>
<dbReference type="PANTHER" id="PTHR43976">
    <property type="entry name" value="SHORT CHAIN DEHYDROGENASE"/>
    <property type="match status" value="1"/>
</dbReference>
<dbReference type="InterPro" id="IPR020904">
    <property type="entry name" value="Sc_DH/Rdtase_CS"/>
</dbReference>
<dbReference type="SUPFAM" id="SSF51735">
    <property type="entry name" value="NAD(P)-binding Rossmann-fold domains"/>
    <property type="match status" value="1"/>
</dbReference>
<dbReference type="PROSITE" id="PS00061">
    <property type="entry name" value="ADH_SHORT"/>
    <property type="match status" value="1"/>
</dbReference>
<reference evidence="4 5" key="1">
    <citation type="submission" date="2020-08" db="EMBL/GenBank/DDBJ databases">
        <title>A Genomic Blueprint of the Chicken Gut Microbiome.</title>
        <authorList>
            <person name="Gilroy R."/>
            <person name="Ravi A."/>
            <person name="Getino M."/>
            <person name="Pursley I."/>
            <person name="Horton D.L."/>
            <person name="Alikhan N.-F."/>
            <person name="Baker D."/>
            <person name="Gharbi K."/>
            <person name="Hall N."/>
            <person name="Watson M."/>
            <person name="Adriaenssens E.M."/>
            <person name="Foster-Nyarko E."/>
            <person name="Jarju S."/>
            <person name="Secka A."/>
            <person name="Antonio M."/>
            <person name="Oren A."/>
            <person name="Chaudhuri R."/>
            <person name="La Ragione R.M."/>
            <person name="Hildebrand F."/>
            <person name="Pallen M.J."/>
        </authorList>
    </citation>
    <scope>NUCLEOTIDE SEQUENCE [LARGE SCALE GENOMIC DNA]</scope>
    <source>
        <strain evidence="4 5">Sa2CUA10</strain>
    </source>
</reference>
<dbReference type="InterPro" id="IPR036291">
    <property type="entry name" value="NAD(P)-bd_dom_sf"/>
</dbReference>